<evidence type="ECO:0000313" key="1">
    <source>
        <dbReference type="EMBL" id="OUR95744.1"/>
    </source>
</evidence>
<accession>A0A1Y5FAS8</accession>
<dbReference type="AlphaFoldDB" id="A0A1Y5FAS8"/>
<gene>
    <name evidence="1" type="ORF">A9Q84_14680</name>
</gene>
<dbReference type="Proteomes" id="UP000196531">
    <property type="component" value="Unassembled WGS sequence"/>
</dbReference>
<organism evidence="1 2">
    <name type="scientific">Halobacteriovorax marinus</name>
    <dbReference type="NCBI Taxonomy" id="97084"/>
    <lineage>
        <taxon>Bacteria</taxon>
        <taxon>Pseudomonadati</taxon>
        <taxon>Bdellovibrionota</taxon>
        <taxon>Bacteriovoracia</taxon>
        <taxon>Bacteriovoracales</taxon>
        <taxon>Halobacteriovoraceae</taxon>
        <taxon>Halobacteriovorax</taxon>
    </lineage>
</organism>
<evidence type="ECO:0000313" key="2">
    <source>
        <dbReference type="Proteomes" id="UP000196531"/>
    </source>
</evidence>
<reference evidence="2" key="1">
    <citation type="journal article" date="2017" name="Proc. Natl. Acad. Sci. U.S.A.">
        <title>Simulation of Deepwater Horizon oil plume reveals substrate specialization within a complex community of hydrocarbon-degraders.</title>
        <authorList>
            <person name="Hu P."/>
            <person name="Dubinsky E.A."/>
            <person name="Probst A.J."/>
            <person name="Wang J."/>
            <person name="Sieber C.M.K."/>
            <person name="Tom L.M."/>
            <person name="Gardinali P."/>
            <person name="Banfield J.F."/>
            <person name="Atlas R.M."/>
            <person name="Andersen G.L."/>
        </authorList>
    </citation>
    <scope>NUCLEOTIDE SEQUENCE [LARGE SCALE GENOMIC DNA]</scope>
</reference>
<comment type="caution">
    <text evidence="1">The sequence shown here is derived from an EMBL/GenBank/DDBJ whole genome shotgun (WGS) entry which is preliminary data.</text>
</comment>
<proteinExistence type="predicted"/>
<protein>
    <submittedName>
        <fullName evidence="1">Uncharacterized protein</fullName>
    </submittedName>
</protein>
<sequence>MKINEIEEIKINEEFKDLALSHYGYDGGNLKSDIWFSGLEWGGGIDLEELILDIKKGALVIPNSVDTLEERKRFLKYPFDRKILKILSYILDHGVSNYRKMINEDISAYSSQGPIMKFNLYPISFKNTSPEFWSEAFYHLTGFPTKELYMAWVQINRFKFFNKLVTDNNPKIIVCAGTSYKKDFLMAFGGIDSLFMKPEKTMILEGKSNVEVYKSSLSSNCRLIITPFFGNRYGINKDVECEKIGDLIKNYL</sequence>
<dbReference type="EMBL" id="MAAO01000007">
    <property type="protein sequence ID" value="OUR95744.1"/>
    <property type="molecule type" value="Genomic_DNA"/>
</dbReference>
<name>A0A1Y5FAS8_9BACT</name>